<reference evidence="2 3" key="1">
    <citation type="journal article" date="2019" name="J. Ind. Microbiol. Biotechnol.">
        <title>Paenibacillus amylolyticus 27C64 has a diverse set of carbohydrate-active enzymes and complete pectin deconstruction system.</title>
        <authorList>
            <person name="Keggi C."/>
            <person name="Doran-Peterson J."/>
        </authorList>
    </citation>
    <scope>NUCLEOTIDE SEQUENCE [LARGE SCALE GENOMIC DNA]</scope>
    <source>
        <strain evidence="2 3">27C64</strain>
    </source>
</reference>
<comment type="caution">
    <text evidence="2">The sequence shown here is derived from an EMBL/GenBank/DDBJ whole genome shotgun (WGS) entry which is preliminary data.</text>
</comment>
<dbReference type="InterPro" id="IPR017946">
    <property type="entry name" value="PLC-like_Pdiesterase_TIM-brl"/>
</dbReference>
<name>A0A5M9WLY3_PAEAM</name>
<dbReference type="GO" id="GO:0006629">
    <property type="term" value="P:lipid metabolic process"/>
    <property type="evidence" value="ECO:0007669"/>
    <property type="project" value="InterPro"/>
</dbReference>
<dbReference type="PROSITE" id="PS51704">
    <property type="entry name" value="GP_PDE"/>
    <property type="match status" value="1"/>
</dbReference>
<sequence>MEATGLHPYKLAVAKEEVADALAQGIVTYPFTVNDPVDMELMINMGVQGIITDLPDVLASLMTVRTRSANTGIH</sequence>
<dbReference type="Proteomes" id="UP000323664">
    <property type="component" value="Unassembled WGS sequence"/>
</dbReference>
<accession>A0A5M9WLY3</accession>
<proteinExistence type="predicted"/>
<dbReference type="EMBL" id="RIAS01000001">
    <property type="protein sequence ID" value="KAA8782574.1"/>
    <property type="molecule type" value="Genomic_DNA"/>
</dbReference>
<gene>
    <name evidence="2" type="ORF">EC604_01770</name>
</gene>
<dbReference type="SUPFAM" id="SSF51695">
    <property type="entry name" value="PLC-like phosphodiesterases"/>
    <property type="match status" value="1"/>
</dbReference>
<feature type="domain" description="GP-PDE" evidence="1">
    <location>
        <begin position="1"/>
        <end position="62"/>
    </location>
</feature>
<dbReference type="InterPro" id="IPR030395">
    <property type="entry name" value="GP_PDE_dom"/>
</dbReference>
<protein>
    <recommendedName>
        <fullName evidence="1">GP-PDE domain-containing protein</fullName>
    </recommendedName>
</protein>
<dbReference type="Pfam" id="PF03009">
    <property type="entry name" value="GDPD"/>
    <property type="match status" value="1"/>
</dbReference>
<organism evidence="2 3">
    <name type="scientific">Paenibacillus amylolyticus</name>
    <dbReference type="NCBI Taxonomy" id="1451"/>
    <lineage>
        <taxon>Bacteria</taxon>
        <taxon>Bacillati</taxon>
        <taxon>Bacillota</taxon>
        <taxon>Bacilli</taxon>
        <taxon>Bacillales</taxon>
        <taxon>Paenibacillaceae</taxon>
        <taxon>Paenibacillus</taxon>
    </lineage>
</organism>
<evidence type="ECO:0000259" key="1">
    <source>
        <dbReference type="PROSITE" id="PS51704"/>
    </source>
</evidence>
<dbReference type="AlphaFoldDB" id="A0A5M9WLY3"/>
<evidence type="ECO:0000313" key="2">
    <source>
        <dbReference type="EMBL" id="KAA8782574.1"/>
    </source>
</evidence>
<dbReference type="Gene3D" id="3.20.20.190">
    <property type="entry name" value="Phosphatidylinositol (PI) phosphodiesterase"/>
    <property type="match status" value="1"/>
</dbReference>
<dbReference type="GO" id="GO:0008081">
    <property type="term" value="F:phosphoric diester hydrolase activity"/>
    <property type="evidence" value="ECO:0007669"/>
    <property type="project" value="InterPro"/>
</dbReference>
<evidence type="ECO:0000313" key="3">
    <source>
        <dbReference type="Proteomes" id="UP000323664"/>
    </source>
</evidence>